<reference evidence="8 9" key="1">
    <citation type="submission" date="2018-11" db="EMBL/GenBank/DDBJ databases">
        <authorList>
            <consortium name="Pathogen Informatics"/>
        </authorList>
    </citation>
    <scope>NUCLEOTIDE SEQUENCE [LARGE SCALE GENOMIC DNA]</scope>
    <source>
        <strain evidence="8 9">Zambia</strain>
    </source>
</reference>
<dbReference type="GO" id="GO:0030968">
    <property type="term" value="P:endoplasmic reticulum unfolded protein response"/>
    <property type="evidence" value="ECO:0007669"/>
    <property type="project" value="TreeGrafter"/>
</dbReference>
<evidence type="ECO:0000256" key="4">
    <source>
        <dbReference type="ARBA" id="ARBA00022801"/>
    </source>
</evidence>
<dbReference type="InterPro" id="IPR038765">
    <property type="entry name" value="Papain-like_cys_pep_sf"/>
</dbReference>
<accession>A0A3P7UEN2</accession>
<dbReference type="InterPro" id="IPR057766">
    <property type="entry name" value="Znf-C2H2_OTU1-like_C"/>
</dbReference>
<keyword evidence="4 6" id="KW-0378">Hydrolase</keyword>
<protein>
    <recommendedName>
        <fullName evidence="6">Ubiquitin thioesterase OTU</fullName>
        <ecNumber evidence="6">3.4.19.12</ecNumber>
    </recommendedName>
</protein>
<dbReference type="GO" id="GO:0004843">
    <property type="term" value="F:cysteine-type deubiquitinase activity"/>
    <property type="evidence" value="ECO:0007669"/>
    <property type="project" value="UniProtKB-UniRule"/>
</dbReference>
<dbReference type="Gene3D" id="3.90.70.80">
    <property type="match status" value="1"/>
</dbReference>
<proteinExistence type="predicted"/>
<gene>
    <name evidence="8" type="ORF">SMRZ_LOCUS86</name>
</gene>
<keyword evidence="2" id="KW-0645">Protease</keyword>
<dbReference type="EC" id="3.4.19.12" evidence="6"/>
<dbReference type="GO" id="GO:0005829">
    <property type="term" value="C:cytosol"/>
    <property type="evidence" value="ECO:0007669"/>
    <property type="project" value="TreeGrafter"/>
</dbReference>
<dbReference type="SUPFAM" id="SSF54001">
    <property type="entry name" value="Cysteine proteinases"/>
    <property type="match status" value="1"/>
</dbReference>
<dbReference type="GO" id="GO:0016579">
    <property type="term" value="P:protein deubiquitination"/>
    <property type="evidence" value="ECO:0007669"/>
    <property type="project" value="TreeGrafter"/>
</dbReference>
<evidence type="ECO:0000259" key="7">
    <source>
        <dbReference type="Pfam" id="PF24560"/>
    </source>
</evidence>
<feature type="domain" description="OTU1-like C-terminal C2H2-type zinc finger" evidence="7">
    <location>
        <begin position="154"/>
        <end position="187"/>
    </location>
</feature>
<dbReference type="EMBL" id="UZAI01000015">
    <property type="protein sequence ID" value="VDO30159.1"/>
    <property type="molecule type" value="Genomic_DNA"/>
</dbReference>
<dbReference type="Pfam" id="PF24560">
    <property type="entry name" value="zf-C2H2_OTU1_C"/>
    <property type="match status" value="1"/>
</dbReference>
<keyword evidence="5 6" id="KW-0788">Thiol protease</keyword>
<dbReference type="GO" id="GO:0036503">
    <property type="term" value="P:ERAD pathway"/>
    <property type="evidence" value="ECO:0007669"/>
    <property type="project" value="TreeGrafter"/>
</dbReference>
<name>A0A3P7UEN2_9TREM</name>
<keyword evidence="9" id="KW-1185">Reference proteome</keyword>
<evidence type="ECO:0000256" key="3">
    <source>
        <dbReference type="ARBA" id="ARBA00022786"/>
    </source>
</evidence>
<keyword evidence="3 6" id="KW-0833">Ubl conjugation pathway</keyword>
<evidence type="ECO:0000256" key="5">
    <source>
        <dbReference type="ARBA" id="ARBA00022807"/>
    </source>
</evidence>
<keyword evidence="6" id="KW-0963">Cytoplasm</keyword>
<dbReference type="PANTHER" id="PTHR13312">
    <property type="entry name" value="HIV-INDUCED PROTEIN-7-LIKE PROTEASE"/>
    <property type="match status" value="1"/>
</dbReference>
<evidence type="ECO:0000256" key="2">
    <source>
        <dbReference type="ARBA" id="ARBA00022670"/>
    </source>
</evidence>
<comment type="subcellular location">
    <subcellularLocation>
        <location evidence="6">Cytoplasm</location>
    </subcellularLocation>
</comment>
<dbReference type="AlphaFoldDB" id="A0A3P7UEN2"/>
<comment type="catalytic activity">
    <reaction evidence="1 6">
        <text>Thiol-dependent hydrolysis of ester, thioester, amide, peptide and isopeptide bonds formed by the C-terminal Gly of ubiquitin (a 76-residue protein attached to proteins as an intracellular targeting signal).</text>
        <dbReference type="EC" id="3.4.19.12"/>
    </reaction>
</comment>
<dbReference type="Proteomes" id="UP000277204">
    <property type="component" value="Unassembled WGS sequence"/>
</dbReference>
<evidence type="ECO:0000313" key="9">
    <source>
        <dbReference type="Proteomes" id="UP000277204"/>
    </source>
</evidence>
<sequence length="189" mass="21589">MVQGGTRYICEKAVSRTFLADAIYAWPYESIWRGRVDSPHSQSYQGIWGYYYSSTSDKWGGGIEVSILSQLYKIEICIVDIESCRIDRFGEDQNYPKRILLIYDGIHYDPLAQECPNRNCLVTVFSSNNDSILFEAQQLASKARAEWAFTDLSSFTLLCRQCDAPLIGQEAAQKHAQLTGHTQFREILH</sequence>
<dbReference type="PANTHER" id="PTHR13312:SF0">
    <property type="entry name" value="UBIQUITIN THIOESTERASE OTU1"/>
    <property type="match status" value="1"/>
</dbReference>
<evidence type="ECO:0000313" key="8">
    <source>
        <dbReference type="EMBL" id="VDO30159.1"/>
    </source>
</evidence>
<evidence type="ECO:0000256" key="6">
    <source>
        <dbReference type="RuleBase" id="RU367104"/>
    </source>
</evidence>
<organism evidence="8 9">
    <name type="scientific">Schistosoma margrebowiei</name>
    <dbReference type="NCBI Taxonomy" id="48269"/>
    <lineage>
        <taxon>Eukaryota</taxon>
        <taxon>Metazoa</taxon>
        <taxon>Spiralia</taxon>
        <taxon>Lophotrochozoa</taxon>
        <taxon>Platyhelminthes</taxon>
        <taxon>Trematoda</taxon>
        <taxon>Digenea</taxon>
        <taxon>Strigeidida</taxon>
        <taxon>Schistosomatoidea</taxon>
        <taxon>Schistosomatidae</taxon>
        <taxon>Schistosoma</taxon>
    </lineage>
</organism>
<evidence type="ECO:0000256" key="1">
    <source>
        <dbReference type="ARBA" id="ARBA00000707"/>
    </source>
</evidence>
<dbReference type="GO" id="GO:0005634">
    <property type="term" value="C:nucleus"/>
    <property type="evidence" value="ECO:0007669"/>
    <property type="project" value="TreeGrafter"/>
</dbReference>
<comment type="function">
    <text evidence="6">Hydrolase that can remove conjugated ubiquitin from proteins and may therefore play an important regulatory role at the level of protein turnover by preventing degradation.</text>
</comment>